<dbReference type="EMBL" id="JAPEVG010000682">
    <property type="protein sequence ID" value="KAJ8456420.1"/>
    <property type="molecule type" value="Genomic_DNA"/>
</dbReference>
<feature type="region of interest" description="Disordered" evidence="1">
    <location>
        <begin position="158"/>
        <end position="226"/>
    </location>
</feature>
<reference evidence="2" key="1">
    <citation type="submission" date="2022-11" db="EMBL/GenBank/DDBJ databases">
        <title>Genome Sequence of Cubamyces cubensis.</title>
        <authorList>
            <person name="Buettner E."/>
        </authorList>
    </citation>
    <scope>NUCLEOTIDE SEQUENCE</scope>
    <source>
        <strain evidence="2">MPL-01</strain>
    </source>
</reference>
<protein>
    <submittedName>
        <fullName evidence="2">Uncharacterized protein</fullName>
    </submittedName>
</protein>
<feature type="compositionally biased region" description="Basic and acidic residues" evidence="1">
    <location>
        <begin position="212"/>
        <end position="222"/>
    </location>
</feature>
<accession>A0AAD7X3P5</accession>
<feature type="compositionally biased region" description="Low complexity" evidence="1">
    <location>
        <begin position="177"/>
        <end position="192"/>
    </location>
</feature>
<evidence type="ECO:0000256" key="1">
    <source>
        <dbReference type="SAM" id="MobiDB-lite"/>
    </source>
</evidence>
<sequence length="375" mass="41277">MSGEAYTATRDKFLQACTIEVDPNFVLDFSLEHIRNHLTALCPMALDLFRAFSTTSRQEREQSTTSKLRKENVRTVYRPGRDCIKQLVTSQALVALAARSQSNSYVRQVLGLYAYVSGVQRQVLTVLSHLGIMCSYPILTGTVKLPSGSELIPNEQEINDDNAEDDPGPSEVEVEPSGAATAAATSRTSPTSNCDAADENDEDERAIPGPVDQDKQEPREPGAARSKLKIGLKSAYGLLRLLWDASMRLARGRAHTRILGNVYDTINMMFKIAEQILGRKDSQQNGTCATALELHGASLDDMRTDNTIESFVKAPPLTFDDILLSPQESAELTRRLEHTILRIAVSFGGEQFARFCAEVNASLPVTKQRSIPCLQ</sequence>
<evidence type="ECO:0000313" key="3">
    <source>
        <dbReference type="Proteomes" id="UP001215151"/>
    </source>
</evidence>
<dbReference type="AlphaFoldDB" id="A0AAD7X3P5"/>
<feature type="compositionally biased region" description="Acidic residues" evidence="1">
    <location>
        <begin position="158"/>
        <end position="174"/>
    </location>
</feature>
<comment type="caution">
    <text evidence="2">The sequence shown here is derived from an EMBL/GenBank/DDBJ whole genome shotgun (WGS) entry which is preliminary data.</text>
</comment>
<evidence type="ECO:0000313" key="2">
    <source>
        <dbReference type="EMBL" id="KAJ8456420.1"/>
    </source>
</evidence>
<organism evidence="2 3">
    <name type="scientific">Trametes cubensis</name>
    <dbReference type="NCBI Taxonomy" id="1111947"/>
    <lineage>
        <taxon>Eukaryota</taxon>
        <taxon>Fungi</taxon>
        <taxon>Dikarya</taxon>
        <taxon>Basidiomycota</taxon>
        <taxon>Agaricomycotina</taxon>
        <taxon>Agaricomycetes</taxon>
        <taxon>Polyporales</taxon>
        <taxon>Polyporaceae</taxon>
        <taxon>Trametes</taxon>
    </lineage>
</organism>
<dbReference type="Proteomes" id="UP001215151">
    <property type="component" value="Unassembled WGS sequence"/>
</dbReference>
<proteinExistence type="predicted"/>
<name>A0AAD7X3P5_9APHY</name>
<keyword evidence="3" id="KW-1185">Reference proteome</keyword>
<gene>
    <name evidence="2" type="ORF">ONZ51_g12138</name>
</gene>